<dbReference type="AlphaFoldDB" id="A0A0N4ZB33"/>
<dbReference type="WBParaSite" id="PTRK_0000474600.1">
    <property type="protein sequence ID" value="PTRK_0000474600.1"/>
    <property type="gene ID" value="PTRK_0000474600"/>
</dbReference>
<reference evidence="3" key="1">
    <citation type="submission" date="2017-02" db="UniProtKB">
        <authorList>
            <consortium name="WormBaseParasite"/>
        </authorList>
    </citation>
    <scope>IDENTIFICATION</scope>
</reference>
<protein>
    <submittedName>
        <fullName evidence="3">Ion_trans_2 domain-containing protein</fullName>
    </submittedName>
</protein>
<keyword evidence="2" id="KW-1185">Reference proteome</keyword>
<keyword evidence="1" id="KW-1133">Transmembrane helix</keyword>
<evidence type="ECO:0000313" key="2">
    <source>
        <dbReference type="Proteomes" id="UP000038045"/>
    </source>
</evidence>
<evidence type="ECO:0000313" key="3">
    <source>
        <dbReference type="WBParaSite" id="PTRK_0000474600.1"/>
    </source>
</evidence>
<feature type="transmembrane region" description="Helical" evidence="1">
    <location>
        <begin position="43"/>
        <end position="63"/>
    </location>
</feature>
<keyword evidence="1" id="KW-0472">Membrane</keyword>
<evidence type="ECO:0000256" key="1">
    <source>
        <dbReference type="SAM" id="Phobius"/>
    </source>
</evidence>
<name>A0A0N4ZB33_PARTI</name>
<accession>A0A0N4ZB33</accession>
<keyword evidence="1" id="KW-0812">Transmembrane</keyword>
<organism evidence="2 3">
    <name type="scientific">Parastrongyloides trichosuri</name>
    <name type="common">Possum-specific nematode worm</name>
    <dbReference type="NCBI Taxonomy" id="131310"/>
    <lineage>
        <taxon>Eukaryota</taxon>
        <taxon>Metazoa</taxon>
        <taxon>Ecdysozoa</taxon>
        <taxon>Nematoda</taxon>
        <taxon>Chromadorea</taxon>
        <taxon>Rhabditida</taxon>
        <taxon>Tylenchina</taxon>
        <taxon>Panagrolaimomorpha</taxon>
        <taxon>Strongyloidoidea</taxon>
        <taxon>Strongyloididae</taxon>
        <taxon>Parastrongyloides</taxon>
    </lineage>
</organism>
<dbReference type="Proteomes" id="UP000038045">
    <property type="component" value="Unplaced"/>
</dbReference>
<dbReference type="STRING" id="131310.A0A0N4ZB33"/>
<sequence length="173" mass="20252">MNIRQPAKLRHCDPKQSLRRKSKRIIMSTYHDNRRIQAIKNNIWLNILLGIFLNIIGCLLNYLRTEIDESMIQDTIDKKFIEYGMLDSMNKSIALKLRTKEFHTPSCIVRVMLTTVGRMCNVIGTMKIFKGFSEFLSEKKRLRLRLTTEKLIEHGEGEADFSEIFNECCQGCF</sequence>
<proteinExistence type="predicted"/>